<sequence>MMKGHNAIKPCRACMIQGVLCRLERNSIYYVPLAHPIDEEHVLTYDDLELRTHQGFLDQLEEIEAAPTATLRKQLAQDYGINGRCIFARLRSIDLATCAPYDAMHLLFENLVPNMIKHWIGKFKELDQGSGTYQMEQPAWKEVGLRTVEARRTTPSFFVSAMPDIALDGYLYTAEMHAYWIQYTAPIALEDKLPKEYYEHMLLMRDIIALSIQLEITHEEIDELQDMVNEWVADYEMLYYQYQSSRLPTCPLTIHALLHLPMYIRKTGPLWASWSFVMERFCGQLLPAVKNRTRPYEHLDNFVQRRAQMQVVSCIYNLPSLRKPPINYSYSNDERISSREKVYPAFPTVVLGTPVTKCPLDDTLRRQMTKYFGVVYSDKRYGVAELRSRIDSSTLTRYGRFRLAGDGDKIRTAQLIENDPLARDNSFVRYDLLPDQNTAFRNRPDTPFRQTYYGRVLDIYYVEFVIQKPKEATERQPAVPRIAEQFLLVRIQECNTGGLDATKRANRVVKYTQLSTPDIIHIDTINAVIGRMKSDNRNWAILDRSASGARTQFIDEAGNEFD</sequence>
<gene>
    <name evidence="1" type="ORF">RDB_LOCUS8919</name>
</gene>
<dbReference type="EMBL" id="CAJNJQ010000197">
    <property type="protein sequence ID" value="CAE7062528.1"/>
    <property type="molecule type" value="Genomic_DNA"/>
</dbReference>
<name>A0A8H3HTL9_9AGAM</name>
<comment type="caution">
    <text evidence="1">The sequence shown here is derived from an EMBL/GenBank/DDBJ whole genome shotgun (WGS) entry which is preliminary data.</text>
</comment>
<accession>A0A8H3HTL9</accession>
<reference evidence="1" key="1">
    <citation type="submission" date="2021-01" db="EMBL/GenBank/DDBJ databases">
        <authorList>
            <person name="Kaushik A."/>
        </authorList>
    </citation>
    <scope>NUCLEOTIDE SEQUENCE</scope>
    <source>
        <strain evidence="1">AG5</strain>
    </source>
</reference>
<dbReference type="PANTHER" id="PTHR46579">
    <property type="entry name" value="F5/8 TYPE C DOMAIN-CONTAINING PROTEIN-RELATED"/>
    <property type="match status" value="1"/>
</dbReference>
<dbReference type="PANTHER" id="PTHR46579:SF1">
    <property type="entry name" value="F5_8 TYPE C DOMAIN-CONTAINING PROTEIN"/>
    <property type="match status" value="1"/>
</dbReference>
<organism evidence="1 2">
    <name type="scientific">Rhizoctonia solani</name>
    <dbReference type="NCBI Taxonomy" id="456999"/>
    <lineage>
        <taxon>Eukaryota</taxon>
        <taxon>Fungi</taxon>
        <taxon>Dikarya</taxon>
        <taxon>Basidiomycota</taxon>
        <taxon>Agaricomycotina</taxon>
        <taxon>Agaricomycetes</taxon>
        <taxon>Cantharellales</taxon>
        <taxon>Ceratobasidiaceae</taxon>
        <taxon>Rhizoctonia</taxon>
    </lineage>
</organism>
<dbReference type="Proteomes" id="UP000663827">
    <property type="component" value="Unassembled WGS sequence"/>
</dbReference>
<protein>
    <submittedName>
        <fullName evidence="1">Uncharacterized protein</fullName>
    </submittedName>
</protein>
<evidence type="ECO:0000313" key="1">
    <source>
        <dbReference type="EMBL" id="CAE7062528.1"/>
    </source>
</evidence>
<evidence type="ECO:0000313" key="2">
    <source>
        <dbReference type="Proteomes" id="UP000663827"/>
    </source>
</evidence>
<dbReference type="AlphaFoldDB" id="A0A8H3HTL9"/>
<proteinExistence type="predicted"/>